<feature type="non-terminal residue" evidence="2">
    <location>
        <position position="93"/>
    </location>
</feature>
<feature type="compositionally biased region" description="Pro residues" evidence="1">
    <location>
        <begin position="52"/>
        <end position="65"/>
    </location>
</feature>
<organism evidence="2 3">
    <name type="scientific">Cirrhinus mrigala</name>
    <name type="common">Mrigala</name>
    <dbReference type="NCBI Taxonomy" id="683832"/>
    <lineage>
        <taxon>Eukaryota</taxon>
        <taxon>Metazoa</taxon>
        <taxon>Chordata</taxon>
        <taxon>Craniata</taxon>
        <taxon>Vertebrata</taxon>
        <taxon>Euteleostomi</taxon>
        <taxon>Actinopterygii</taxon>
        <taxon>Neopterygii</taxon>
        <taxon>Teleostei</taxon>
        <taxon>Ostariophysi</taxon>
        <taxon>Cypriniformes</taxon>
        <taxon>Cyprinidae</taxon>
        <taxon>Labeoninae</taxon>
        <taxon>Labeonini</taxon>
        <taxon>Cirrhinus</taxon>
    </lineage>
</organism>
<dbReference type="Proteomes" id="UP001529510">
    <property type="component" value="Unassembled WGS sequence"/>
</dbReference>
<dbReference type="AlphaFoldDB" id="A0ABD0RPD0"/>
<name>A0ABD0RPD0_CIRMR</name>
<feature type="region of interest" description="Disordered" evidence="1">
    <location>
        <begin position="1"/>
        <end position="65"/>
    </location>
</feature>
<protein>
    <submittedName>
        <fullName evidence="2">Uncharacterized protein</fullName>
    </submittedName>
</protein>
<dbReference type="EMBL" id="JAMKFB020000002">
    <property type="protein sequence ID" value="KAL0200374.1"/>
    <property type="molecule type" value="Genomic_DNA"/>
</dbReference>
<comment type="caution">
    <text evidence="2">The sequence shown here is derived from an EMBL/GenBank/DDBJ whole genome shotgun (WGS) entry which is preliminary data.</text>
</comment>
<sequence length="93" mass="9669">MLKIDSSGPSSSTPECTGGQDSANPNAQSKRRSSKKLAARINTPQTDVPAAAPLPPPLAGQPPLLPSMATELGRVCMGLGMGPPEFAFLRNRQ</sequence>
<keyword evidence="3" id="KW-1185">Reference proteome</keyword>
<evidence type="ECO:0000313" key="2">
    <source>
        <dbReference type="EMBL" id="KAL0200374.1"/>
    </source>
</evidence>
<evidence type="ECO:0000313" key="3">
    <source>
        <dbReference type="Proteomes" id="UP001529510"/>
    </source>
</evidence>
<feature type="compositionally biased region" description="Basic residues" evidence="1">
    <location>
        <begin position="29"/>
        <end position="38"/>
    </location>
</feature>
<evidence type="ECO:0000256" key="1">
    <source>
        <dbReference type="SAM" id="MobiDB-lite"/>
    </source>
</evidence>
<accession>A0ABD0RPD0</accession>
<proteinExistence type="predicted"/>
<gene>
    <name evidence="2" type="ORF">M9458_003561</name>
</gene>
<reference evidence="2 3" key="1">
    <citation type="submission" date="2024-05" db="EMBL/GenBank/DDBJ databases">
        <title>Genome sequencing and assembly of Indian major carp, Cirrhinus mrigala (Hamilton, 1822).</title>
        <authorList>
            <person name="Mohindra V."/>
            <person name="Chowdhury L.M."/>
            <person name="Lal K."/>
            <person name="Jena J.K."/>
        </authorList>
    </citation>
    <scope>NUCLEOTIDE SEQUENCE [LARGE SCALE GENOMIC DNA]</scope>
    <source>
        <strain evidence="2">CM1030</strain>
        <tissue evidence="2">Blood</tissue>
    </source>
</reference>
<feature type="compositionally biased region" description="Polar residues" evidence="1">
    <location>
        <begin position="7"/>
        <end position="28"/>
    </location>
</feature>